<dbReference type="GO" id="GO:0006325">
    <property type="term" value="P:chromatin organization"/>
    <property type="evidence" value="ECO:0007669"/>
    <property type="project" value="UniProtKB-KW"/>
</dbReference>
<dbReference type="CDD" id="cd00167">
    <property type="entry name" value="SANT"/>
    <property type="match status" value="1"/>
</dbReference>
<feature type="region of interest" description="Disordered" evidence="10">
    <location>
        <begin position="1863"/>
        <end position="1885"/>
    </location>
</feature>
<feature type="domain" description="Helicase C-terminal" evidence="13">
    <location>
        <begin position="1527"/>
        <end position="1684"/>
    </location>
</feature>
<keyword evidence="4" id="KW-0347">Helicase</keyword>
<evidence type="ECO:0000256" key="10">
    <source>
        <dbReference type="SAM" id="MobiDB-lite"/>
    </source>
</evidence>
<reference evidence="15" key="1">
    <citation type="submission" date="2025-08" db="UniProtKB">
        <authorList>
            <consortium name="Ensembl"/>
        </authorList>
    </citation>
    <scope>IDENTIFICATION</scope>
</reference>
<dbReference type="Ensembl" id="ENSCPBT00000041623.1">
    <property type="protein sequence ID" value="ENSCPBP00000035486.1"/>
    <property type="gene ID" value="ENSCPBG00000024664.1"/>
</dbReference>
<feature type="region of interest" description="Disordered" evidence="10">
    <location>
        <begin position="2117"/>
        <end position="2151"/>
    </location>
</feature>
<feature type="region of interest" description="Disordered" evidence="10">
    <location>
        <begin position="307"/>
        <end position="342"/>
    </location>
</feature>
<feature type="region of interest" description="Disordered" evidence="10">
    <location>
        <begin position="223"/>
        <end position="265"/>
    </location>
</feature>
<feature type="compositionally biased region" description="Polar residues" evidence="10">
    <location>
        <begin position="452"/>
        <end position="471"/>
    </location>
</feature>
<feature type="domain" description="Myb-like" evidence="11">
    <location>
        <begin position="1944"/>
        <end position="2005"/>
    </location>
</feature>
<feature type="compositionally biased region" description="Low complexity" evidence="10">
    <location>
        <begin position="1202"/>
        <end position="1212"/>
    </location>
</feature>
<feature type="region of interest" description="Disordered" evidence="10">
    <location>
        <begin position="1182"/>
        <end position="1224"/>
    </location>
</feature>
<dbReference type="GO" id="GO:0006281">
    <property type="term" value="P:DNA repair"/>
    <property type="evidence" value="ECO:0007669"/>
    <property type="project" value="TreeGrafter"/>
</dbReference>
<dbReference type="InterPro" id="IPR038718">
    <property type="entry name" value="SNF2-like_sf"/>
</dbReference>
<dbReference type="InterPro" id="IPR000330">
    <property type="entry name" value="SNF2_N"/>
</dbReference>
<evidence type="ECO:0000259" key="12">
    <source>
        <dbReference type="PROSITE" id="PS51192"/>
    </source>
</evidence>
<evidence type="ECO:0000256" key="9">
    <source>
        <dbReference type="SAM" id="Coils"/>
    </source>
</evidence>
<name>A0A8C3IL07_CHRPI</name>
<feature type="region of interest" description="Disordered" evidence="10">
    <location>
        <begin position="1"/>
        <end position="54"/>
    </location>
</feature>
<feature type="region of interest" description="Disordered" evidence="10">
    <location>
        <begin position="89"/>
        <end position="143"/>
    </location>
</feature>
<keyword evidence="7" id="KW-0238">DNA-binding</keyword>
<dbReference type="SMART" id="SM00490">
    <property type="entry name" value="HELICc"/>
    <property type="match status" value="1"/>
</dbReference>
<evidence type="ECO:0000256" key="2">
    <source>
        <dbReference type="ARBA" id="ARBA00022741"/>
    </source>
</evidence>
<feature type="compositionally biased region" description="Low complexity" evidence="10">
    <location>
        <begin position="33"/>
        <end position="54"/>
    </location>
</feature>
<dbReference type="PANTHER" id="PTHR46459:SF1">
    <property type="entry name" value="E1A-BINDING PROTEIN P400"/>
    <property type="match status" value="1"/>
</dbReference>
<keyword evidence="6" id="KW-0156">Chromatin regulator</keyword>
<dbReference type="Pfam" id="PF07529">
    <property type="entry name" value="HSA"/>
    <property type="match status" value="1"/>
</dbReference>
<dbReference type="PROSITE" id="PS51194">
    <property type="entry name" value="HELICASE_CTER"/>
    <property type="match status" value="1"/>
</dbReference>
<gene>
    <name evidence="15" type="primary">EP400</name>
</gene>
<dbReference type="GeneTree" id="ENSGT00940000154764"/>
<dbReference type="GO" id="GO:0000812">
    <property type="term" value="C:Swr1 complex"/>
    <property type="evidence" value="ECO:0007669"/>
    <property type="project" value="TreeGrafter"/>
</dbReference>
<dbReference type="Gene3D" id="1.20.120.850">
    <property type="entry name" value="SWI2/SNF2 ATPases, N-terminal domain"/>
    <property type="match status" value="1"/>
</dbReference>
<comment type="subcellular location">
    <subcellularLocation>
        <location evidence="1">Nucleus</location>
    </subcellularLocation>
</comment>
<dbReference type="InterPro" id="IPR014012">
    <property type="entry name" value="HSA_dom"/>
</dbReference>
<dbReference type="InterPro" id="IPR027417">
    <property type="entry name" value="P-loop_NTPase"/>
</dbReference>
<keyword evidence="5" id="KW-0067">ATP-binding</keyword>
<dbReference type="SMART" id="SM00487">
    <property type="entry name" value="DEXDc"/>
    <property type="match status" value="1"/>
</dbReference>
<feature type="compositionally biased region" description="Polar residues" evidence="10">
    <location>
        <begin position="248"/>
        <end position="265"/>
    </location>
</feature>
<dbReference type="FunFam" id="3.40.50.300:FF:001674">
    <property type="entry name" value="E1A-binding protein p400 isoform X7"/>
    <property type="match status" value="1"/>
</dbReference>
<feature type="compositionally biased region" description="Low complexity" evidence="10">
    <location>
        <begin position="121"/>
        <end position="143"/>
    </location>
</feature>
<dbReference type="PROSITE" id="PS51192">
    <property type="entry name" value="HELICASE_ATP_BIND_1"/>
    <property type="match status" value="1"/>
</dbReference>
<keyword evidence="3" id="KW-0378">Hydrolase</keyword>
<dbReference type="CDD" id="cd18793">
    <property type="entry name" value="SF2_C_SNF"/>
    <property type="match status" value="1"/>
</dbReference>
<evidence type="ECO:0000256" key="8">
    <source>
        <dbReference type="ARBA" id="ARBA00023242"/>
    </source>
</evidence>
<dbReference type="GO" id="GO:0035267">
    <property type="term" value="C:NuA4 histone acetyltransferase complex"/>
    <property type="evidence" value="ECO:0007669"/>
    <property type="project" value="TreeGrafter"/>
</dbReference>
<feature type="compositionally biased region" description="Low complexity" evidence="10">
    <location>
        <begin position="2139"/>
        <end position="2151"/>
    </location>
</feature>
<dbReference type="Pfam" id="PF15790">
    <property type="entry name" value="EP400_N"/>
    <property type="match status" value="1"/>
</dbReference>
<feature type="compositionally biased region" description="Polar residues" evidence="10">
    <location>
        <begin position="483"/>
        <end position="505"/>
    </location>
</feature>
<dbReference type="PANTHER" id="PTHR46459">
    <property type="entry name" value="E1A-BINDING PROTEIN P400-RELATED"/>
    <property type="match status" value="1"/>
</dbReference>
<keyword evidence="8" id="KW-0539">Nucleus</keyword>
<feature type="domain" description="HSA" evidence="14">
    <location>
        <begin position="565"/>
        <end position="637"/>
    </location>
</feature>
<dbReference type="Gene3D" id="1.10.10.60">
    <property type="entry name" value="Homeodomain-like"/>
    <property type="match status" value="1"/>
</dbReference>
<dbReference type="SMART" id="SM00573">
    <property type="entry name" value="HSA"/>
    <property type="match status" value="1"/>
</dbReference>
<dbReference type="InterPro" id="IPR049730">
    <property type="entry name" value="SNF2/RAD54-like_C"/>
</dbReference>
<feature type="region of interest" description="Disordered" evidence="10">
    <location>
        <begin position="2571"/>
        <end position="2610"/>
    </location>
</feature>
<feature type="region of interest" description="Disordered" evidence="10">
    <location>
        <begin position="452"/>
        <end position="508"/>
    </location>
</feature>
<protein>
    <submittedName>
        <fullName evidence="15">E1A binding protein p400</fullName>
    </submittedName>
</protein>
<dbReference type="Gene3D" id="3.40.50.10810">
    <property type="entry name" value="Tandem AAA-ATPase domain"/>
    <property type="match status" value="1"/>
</dbReference>
<dbReference type="PROSITE" id="PS50090">
    <property type="entry name" value="MYB_LIKE"/>
    <property type="match status" value="1"/>
</dbReference>
<feature type="coiled-coil region" evidence="9">
    <location>
        <begin position="611"/>
        <end position="673"/>
    </location>
</feature>
<evidence type="ECO:0000313" key="15">
    <source>
        <dbReference type="Ensembl" id="ENSCPBP00000035486.1"/>
    </source>
</evidence>
<feature type="compositionally biased region" description="Polar residues" evidence="10">
    <location>
        <begin position="1"/>
        <end position="32"/>
    </location>
</feature>
<dbReference type="InterPro" id="IPR031575">
    <property type="entry name" value="EP400_N"/>
</dbReference>
<dbReference type="GO" id="GO:0005524">
    <property type="term" value="F:ATP binding"/>
    <property type="evidence" value="ECO:0007669"/>
    <property type="project" value="UniProtKB-KW"/>
</dbReference>
<evidence type="ECO:0000259" key="11">
    <source>
        <dbReference type="PROSITE" id="PS50090"/>
    </source>
</evidence>
<keyword evidence="16" id="KW-1185">Reference proteome</keyword>
<evidence type="ECO:0000256" key="1">
    <source>
        <dbReference type="ARBA" id="ARBA00004123"/>
    </source>
</evidence>
<dbReference type="GO" id="GO:0003677">
    <property type="term" value="F:DNA binding"/>
    <property type="evidence" value="ECO:0007669"/>
    <property type="project" value="UniProtKB-KW"/>
</dbReference>
<evidence type="ECO:0000256" key="3">
    <source>
        <dbReference type="ARBA" id="ARBA00022801"/>
    </source>
</evidence>
<dbReference type="SUPFAM" id="SSF52540">
    <property type="entry name" value="P-loop containing nucleoside triphosphate hydrolases"/>
    <property type="match status" value="2"/>
</dbReference>
<evidence type="ECO:0000259" key="14">
    <source>
        <dbReference type="PROSITE" id="PS51204"/>
    </source>
</evidence>
<evidence type="ECO:0000256" key="4">
    <source>
        <dbReference type="ARBA" id="ARBA00022806"/>
    </source>
</evidence>
<dbReference type="FunFam" id="3.40.50.10810:FF:000005">
    <property type="entry name" value="Photoperiod-independent early flowering 1"/>
    <property type="match status" value="1"/>
</dbReference>
<organism evidence="15 16">
    <name type="scientific">Chrysemys picta bellii</name>
    <name type="common">Western painted turtle</name>
    <name type="synonym">Emys bellii</name>
    <dbReference type="NCBI Taxonomy" id="8478"/>
    <lineage>
        <taxon>Eukaryota</taxon>
        <taxon>Metazoa</taxon>
        <taxon>Chordata</taxon>
        <taxon>Craniata</taxon>
        <taxon>Vertebrata</taxon>
        <taxon>Euteleostomi</taxon>
        <taxon>Archelosauria</taxon>
        <taxon>Testudinata</taxon>
        <taxon>Testudines</taxon>
        <taxon>Cryptodira</taxon>
        <taxon>Durocryptodira</taxon>
        <taxon>Testudinoidea</taxon>
        <taxon>Emydidae</taxon>
        <taxon>Chrysemys</taxon>
    </lineage>
</organism>
<dbReference type="InterPro" id="IPR001005">
    <property type="entry name" value="SANT/Myb"/>
</dbReference>
<keyword evidence="9" id="KW-0175">Coiled coil</keyword>
<feature type="compositionally biased region" description="Polar residues" evidence="10">
    <location>
        <begin position="1182"/>
        <end position="1197"/>
    </location>
</feature>
<dbReference type="Gene3D" id="3.40.50.300">
    <property type="entry name" value="P-loop containing nucleotide triphosphate hydrolases"/>
    <property type="match status" value="1"/>
</dbReference>
<evidence type="ECO:0000259" key="13">
    <source>
        <dbReference type="PROSITE" id="PS51194"/>
    </source>
</evidence>
<feature type="domain" description="Helicase ATP-binding" evidence="12">
    <location>
        <begin position="774"/>
        <end position="939"/>
    </location>
</feature>
<feature type="compositionally biased region" description="Polar residues" evidence="10">
    <location>
        <begin position="324"/>
        <end position="342"/>
    </location>
</feature>
<proteinExistence type="predicted"/>
<dbReference type="GO" id="GO:0004386">
    <property type="term" value="F:helicase activity"/>
    <property type="evidence" value="ECO:0007669"/>
    <property type="project" value="UniProtKB-KW"/>
</dbReference>
<dbReference type="Proteomes" id="UP000694380">
    <property type="component" value="Unplaced"/>
</dbReference>
<evidence type="ECO:0000256" key="5">
    <source>
        <dbReference type="ARBA" id="ARBA00022840"/>
    </source>
</evidence>
<dbReference type="GO" id="GO:0016787">
    <property type="term" value="F:hydrolase activity"/>
    <property type="evidence" value="ECO:0007669"/>
    <property type="project" value="UniProtKB-KW"/>
</dbReference>
<accession>A0A8C3IL07</accession>
<reference evidence="15" key="2">
    <citation type="submission" date="2025-09" db="UniProtKB">
        <authorList>
            <consortium name="Ensembl"/>
        </authorList>
    </citation>
    <scope>IDENTIFICATION</scope>
</reference>
<dbReference type="PROSITE" id="PS51204">
    <property type="entry name" value="HSA"/>
    <property type="match status" value="1"/>
</dbReference>
<dbReference type="Pfam" id="PF00176">
    <property type="entry name" value="SNF2-rel_dom"/>
    <property type="match status" value="1"/>
</dbReference>
<sequence>MHHGNGPQNAQRQLQRSRSFTGSEGEEQQTNLPQSPATSFAPSASPSAPQSPSYQIQQFIMSRSPVAGQNVNITLQNVGPVASGNQQITLTPLPIPNPTSPNFQFSPQQRRFEHGSPSYIQVTSPLPQQVQSQSPTQPSPVPVQSLPNVRAGTPGSGLGMCSQSPTRGFVDASLLVRQISLSPSNGGHFVYQEGSGIAQIAQGTTTQVQIPSSGAPATVRERRLSQPHSQTGGTIHHLGPQSPVASGANMQPLTSPGHITTTNLPPQISNIIQGQLMQQQQALQGQQLSRPIGFDRASGGLIAGVGGSPAFGMTSPPPPTSPSRATVPQGLSNLPLTPTVSTGVKKQSKKLEEIPPATQEAAQMRKQCLDHHHKQMEILRETFKEYLIELFFLQHLQGNMMDFLAFKKKHCVPLQAYLRQNDLDLEEEEEEEQSEVINDEVRNLFTVTLTRPSADAAQTSQRLTANSLPPTSSIPPAALSGTAPLSSYPVQTNRTSPATNKSLSPIASKPPGLAVTAAPKTQSPAQNAAVLPQDSSQDKLAEQENQIHQRIAELRKEGLWSLRRLPKLQEAPRPKSHWDYLLEEMQWMATDFAQERRWKMVTAKKMVRTVARFHEEKKLNEERARKEEQNKLRRIAASIAREIEYFWSNIEQVVEIKLQIEFQEKRKKALNLRKSSNKGNCKQLKQFNHTGDQESLQKEVVLIDSLLSIDQHKGVERTNAAKKHTKDITEVAAAAEALLPKGSARILTAVKYNTPSLLYGTLREYQKIGLDWLAKLYKKNLNGILADEAGLGKTVQVIAFFAHLASNEGNWGPHLVVVRSCNILKWELELKRWCPGLKILLYFGSQRELRAKRQEWMEPNSFNVCITSYKQLFKGNHAFMKIRWKYLVVDEMQQIKNMTEKHWEALFNLRSQHRLLLIDTPLHNTLMELWTMVHFLIPGISRSYLDFPVKAANEENQDYCHKLVIRLHRMIQPFILRRSKRDVEKQLTKKYEHVLKCRLSNRQKAMYEDVILQPGTQEALKSGHFVSVLYVLMQLQRICNHPDLINPRLSSSSYVSEALEYGTASLVLKALDRDLWEVNMCLFDLIGVENKMTHYEAQVLPKQKVTRKLIEEIYSSSHHPARPNPVKLKPSRLFQPVQYGQKPDGRTVVFPSTQVQRTVTTATVTQQGQVRGRSPIATVSANQGKKGITTQASTSAPRHQPAATFTTATSTANPVKQRGQTTAQASHVLPQRLVLTSQAQARLPSGEVVKIAHLASIASAQGRIAQPETPVTLQFQGNKFTLSHSQLRQLTAGQPLQLQGSVLQIVSAPGQQYLRPQGPVVMQTVSQAGTVQNALNALGNQHQAGVPTSTAQHIFFFCHFLLAKESFEEKNRLLKERLDRIFSGNERRCSRAPVYGRDLLGICSLIGERKVPQHCSTGDNKWRWAGFVNCYLSLSASDGPSDPLHDLILTSDQQYPALTRCVLPAAVAAPPCMYVAKPPPSYSHKMKVFKHNLKEKATPYLHQLHQITTPRLLQFPDLRLVQYDSGKLEALAVLLQKLKAEGRRVLILSQMILMLDILELFLNFHFLTFVRIDEYANHEQRQELMKSFNRDKRIFCAILSSHSRSTGVNLVEADTVVFYDNDLNPVMDAKAQEWCDRIGRCKDIHIYRLVSGNSVEEKLLKNGTKDLIREVAAQGNDYSMAFLTQQTIQELFEVHSPMEDSGFRVKAEEFVVLSQEPSPAETISPKVARPFIEVILTPIEKYALNYLELFHVSIDESKPRISEVELKASKKAWEFYHMKELKEKEEKMLWEEEEELLTYTREDAYNKEYVYEGPDGQTEIMPLWTPPTPPQDDNDIYIDSVMCLMYDTNPIPESKLPPVYVRKERKRHKTDPSAAGRKKKQRHGEAVIPPRSLFDRATPGMLKMRREGKEQKKNILLKQQTQFAKPLPTLVKPAAEAGQDNPEWLISEDWALLQAVKQLLELPLNLAVMSPAHTANWDLVSDVVNSCSRVYRSPKQCRNRYENVIIPREEGKLMYEANPKKKTKSIYKTKNSRPLRTNQIYAQDEGATHTQLYTNHFEMMKMIAGKRSPPIKPLLGMNPFQKNPKHASVLAESGINYDKPLPPIQVASLRAERIAKEKKALAEQQRAQQQTGPQPPQQQPASQQQTQQSAVQQAQAQPQAQVVQQPQAVVQTAVTTVANTAVLVRKGRPAASEAATSILVWAPSVHMFFTSGGTSSAQVVHTQQRTAAAPAASTELVTIASTQGVRAVTSVTASAVVTTNLTPVQTQARSLVTQVTPGNNCVEQLIKLQKQKLQLPQQQATQQQTQPGAQQQTTQVQVQQQQQTQQLTAVTAPRPGAVLTGTTVTNLQVARLLQAQGQIQAQTPQAAQVTLAKPPVVSVPAAVVSSAGVTTLPVTVAGISVAIGQPQKAAGGQTVVAQPLHVQQLLKLKHHPTAQQQKAIQPQVAQSQATVQQKQTSQQQKVTYSTQPGIKTQFLTPPISQAQKPGGTQQVQAQIQVAKLPQVVQQQATVANIQQMVSVSQQAQPQTVTLSQTTAGQQQVQVIPATTATAQVVQQKLIQQQVVTTASPQIQAPGVQNPAQTPATSEAQNQQAKVQMRTPTVRLKAPTKPS</sequence>
<dbReference type="InterPro" id="IPR014001">
    <property type="entry name" value="Helicase_ATP-bd"/>
</dbReference>
<dbReference type="Pfam" id="PF00271">
    <property type="entry name" value="Helicase_C"/>
    <property type="match status" value="1"/>
</dbReference>
<evidence type="ECO:0000256" key="7">
    <source>
        <dbReference type="ARBA" id="ARBA00023125"/>
    </source>
</evidence>
<evidence type="ECO:0000313" key="16">
    <source>
        <dbReference type="Proteomes" id="UP000694380"/>
    </source>
</evidence>
<dbReference type="InterPro" id="IPR001650">
    <property type="entry name" value="Helicase_C-like"/>
</dbReference>
<evidence type="ECO:0000256" key="6">
    <source>
        <dbReference type="ARBA" id="ARBA00022853"/>
    </source>
</evidence>
<feature type="compositionally biased region" description="Polar residues" evidence="10">
    <location>
        <begin position="2577"/>
        <end position="2593"/>
    </location>
</feature>
<keyword evidence="2" id="KW-0547">Nucleotide-binding</keyword>
<dbReference type="GO" id="GO:0003682">
    <property type="term" value="F:chromatin binding"/>
    <property type="evidence" value="ECO:0007669"/>
    <property type="project" value="TreeGrafter"/>
</dbReference>